<dbReference type="GO" id="GO:0006886">
    <property type="term" value="P:intracellular protein transport"/>
    <property type="evidence" value="ECO:0007669"/>
    <property type="project" value="InterPro"/>
</dbReference>
<dbReference type="GO" id="GO:0000139">
    <property type="term" value="C:Golgi membrane"/>
    <property type="evidence" value="ECO:0007669"/>
    <property type="project" value="TreeGrafter"/>
</dbReference>
<comment type="caution">
    <text evidence="4">The sequence shown here is derived from an EMBL/GenBank/DDBJ whole genome shotgun (WGS) entry which is preliminary data.</text>
</comment>
<dbReference type="EMBL" id="VDCV01000002">
    <property type="protein sequence ID" value="KAB5569211.1"/>
    <property type="molecule type" value="Genomic_DNA"/>
</dbReference>
<dbReference type="Pfam" id="PF07064">
    <property type="entry name" value="RIC1"/>
    <property type="match status" value="1"/>
</dbReference>
<dbReference type="PANTHER" id="PTHR22746">
    <property type="entry name" value="RAB6A-GEF COMPLEX PARTNER PROTEIN 1"/>
    <property type="match status" value="1"/>
</dbReference>
<feature type="domain" description="RIC1 C-terminal alpha solenoid region" evidence="3">
    <location>
        <begin position="826"/>
        <end position="926"/>
    </location>
</feature>
<dbReference type="InterPro" id="IPR040096">
    <property type="entry name" value="Ric1"/>
</dbReference>
<dbReference type="GO" id="GO:0042147">
    <property type="term" value="P:retrograde transport, endosome to Golgi"/>
    <property type="evidence" value="ECO:0007669"/>
    <property type="project" value="TreeGrafter"/>
</dbReference>
<evidence type="ECO:0000313" key="4">
    <source>
        <dbReference type="EMBL" id="KAB5569211.1"/>
    </source>
</evidence>
<dbReference type="GO" id="GO:0034066">
    <property type="term" value="C:Ric1-Rgp1 guanyl-nucleotide exchange factor complex"/>
    <property type="evidence" value="ECO:0007669"/>
    <property type="project" value="InterPro"/>
</dbReference>
<evidence type="ECO:0000256" key="1">
    <source>
        <dbReference type="ARBA" id="ARBA00004370"/>
    </source>
</evidence>
<dbReference type="GO" id="GO:0005829">
    <property type="term" value="C:cytosol"/>
    <property type="evidence" value="ECO:0007669"/>
    <property type="project" value="TreeGrafter"/>
</dbReference>
<dbReference type="FunFam" id="2.130.10.10:FF:001743">
    <property type="entry name" value="Protein RIC1 like"/>
    <property type="match status" value="1"/>
</dbReference>
<evidence type="ECO:0000259" key="3">
    <source>
        <dbReference type="Pfam" id="PF07064"/>
    </source>
</evidence>
<reference evidence="5" key="1">
    <citation type="journal article" date="2019" name="Gigascience">
        <title>De novo genome assembly of the endangered Acer yangbiense, a plant species with extremely small populations endemic to Yunnan Province, China.</title>
        <authorList>
            <person name="Yang J."/>
            <person name="Wariss H.M."/>
            <person name="Tao L."/>
            <person name="Zhang R."/>
            <person name="Yun Q."/>
            <person name="Hollingsworth P."/>
            <person name="Dao Z."/>
            <person name="Luo G."/>
            <person name="Guo H."/>
            <person name="Ma Y."/>
            <person name="Sun W."/>
        </authorList>
    </citation>
    <scope>NUCLEOTIDE SEQUENCE [LARGE SCALE GENOMIC DNA]</scope>
    <source>
        <strain evidence="5">cv. br00</strain>
    </source>
</reference>
<dbReference type="SUPFAM" id="SSF50998">
    <property type="entry name" value="Quinoprotein alcohol dehydrogenase-like"/>
    <property type="match status" value="1"/>
</dbReference>
<dbReference type="Proteomes" id="UP000326939">
    <property type="component" value="Chromosome 2"/>
</dbReference>
<dbReference type="InterPro" id="IPR011047">
    <property type="entry name" value="Quinoprotein_ADH-like_sf"/>
</dbReference>
<comment type="subcellular location">
    <subcellularLocation>
        <location evidence="1">Membrane</location>
    </subcellularLocation>
</comment>
<dbReference type="InterPro" id="IPR009771">
    <property type="entry name" value="RIC1_C"/>
</dbReference>
<gene>
    <name evidence="4" type="ORF">DKX38_003004</name>
</gene>
<sequence>MYMAYGWPQVIPLELGLCPSSQQRIIYFKVINRLFLVVSPSTLELWSSSQHKVRLGKYKRHADSLEREGENLQAVWSPDTKLIAILTTSFFLHIFKVQFSEKRIPIGGKQPSGMFLANITLVLSEQVPFADKELTVSNFVSDNKHMLLGLSNGSLYSISWKGEFYGAFEIDPNSCDSSDTSTSPNSLGNGFASGRAPAGSVSNHNITRKTAIVQLELCLLMRLLFVLYSDGQLVSFSVSKRGLKQIEYIKPEKKLGFDDAVCTSVASDQQILAVGTRRGVVELYNLAESASLIRSVSLSDWGYSMDETGPVSCIAWTPDNSAFAVGWKLRGLTVWSVSGCRLMSTIRQNGLSVSSPKVKPNQDCKYEALMNGTSLMQWDENGYKLYVIEEESLERVIAFSFGKCCLSRGVSGMTYVRQVIYGEDRLLVVQSEDMDELRILHLNLPVSYISQNWPIQHVAASKDGMHLAVAGLHGLILYDIQLKKWRVFGDITQEQKIQCKGLLWLGKIVVVCNYIDSSNTFRGRVAGEYGNSEKQIPVMREELGFMIGETWYELLFYPRYHLDQSSLLCRKPLLAKPMVMDVYKDHILVTYRPFDVHIFHVRLLGELTYSSTPDLQLSTVRELSIMTAKSHPAAMRFIPDRLPRELAPDNHISSSEFLDAQPARCLILRINGELSLLDLDDGRERELTDSVELFWVTCGQSEEKASLIEEVSWLDYGHRGMQVWYPSPGADPFKQEDFLQLDPELEFDREVYPLGLLPNAGVVVGVSQRMSFSACTEFPCFEPSPQAQTILHCLLRHLLQLLKAYAHIPSSFKAYFTYSVSDSVCQRDKTEEALRLAQLSAEKPHFSHCLELLLFTVFDAEVSRQNANKKQVSGPKHAGNCSPLEKTCDLIRNFSEYLDVVVSVARKTDGRYWADLFSAAGRSTEYYIGMVGYLPAKDEQCSHLGKGLALCLHLLGYCNLDRYLVSVVSLKGCLKNASKGDGIALRLAIYLKTHSDQLTKLKHSFMPSLLVNTYSQVIAKLEGPAVSQYCALRLLQATLDESLYDLAGELVRFLLRSGKEYDQASTDSERPSPRFLGYFLFRSSYNKPSLDKSNSLKEQSAHIASVKSILESHASYLMSGKELSKLVAFVKGTQFDLVEYLQRERYGSARLENFASGLELIGQKLQMGMLQSRLDAEFLLAHMCSVKFKEWIVVLATLLRRAEVLFDIFQHDIRLWKAYSITLQSRPAFFEYRDLLEGLEERLSNLQEK</sequence>
<name>A0A5N5NRJ8_9ROSI</name>
<organism evidence="4 5">
    <name type="scientific">Salix brachista</name>
    <dbReference type="NCBI Taxonomy" id="2182728"/>
    <lineage>
        <taxon>Eukaryota</taxon>
        <taxon>Viridiplantae</taxon>
        <taxon>Streptophyta</taxon>
        <taxon>Embryophyta</taxon>
        <taxon>Tracheophyta</taxon>
        <taxon>Spermatophyta</taxon>
        <taxon>Magnoliopsida</taxon>
        <taxon>eudicotyledons</taxon>
        <taxon>Gunneridae</taxon>
        <taxon>Pentapetalae</taxon>
        <taxon>rosids</taxon>
        <taxon>fabids</taxon>
        <taxon>Malpighiales</taxon>
        <taxon>Salicaceae</taxon>
        <taxon>Saliceae</taxon>
        <taxon>Salix</taxon>
    </lineage>
</organism>
<proteinExistence type="predicted"/>
<dbReference type="PANTHER" id="PTHR22746:SF10">
    <property type="entry name" value="GUANINE NUCLEOTIDE EXCHANGE FACTOR SUBUNIT RIC1"/>
    <property type="match status" value="1"/>
</dbReference>
<keyword evidence="2" id="KW-0472">Membrane</keyword>
<dbReference type="AlphaFoldDB" id="A0A5N5NRJ8"/>
<dbReference type="Gene3D" id="2.130.10.10">
    <property type="entry name" value="YVTN repeat-like/Quinoprotein amine dehydrogenase"/>
    <property type="match status" value="1"/>
</dbReference>
<dbReference type="SUPFAM" id="SSF82171">
    <property type="entry name" value="DPP6 N-terminal domain-like"/>
    <property type="match status" value="1"/>
</dbReference>
<dbReference type="InterPro" id="IPR015943">
    <property type="entry name" value="WD40/YVTN_repeat-like_dom_sf"/>
</dbReference>
<accession>A0A5N5NRJ8</accession>
<evidence type="ECO:0000256" key="2">
    <source>
        <dbReference type="ARBA" id="ARBA00023136"/>
    </source>
</evidence>
<evidence type="ECO:0000313" key="5">
    <source>
        <dbReference type="Proteomes" id="UP000326939"/>
    </source>
</evidence>
<protein>
    <recommendedName>
        <fullName evidence="3">RIC1 C-terminal alpha solenoid region domain-containing protein</fullName>
    </recommendedName>
</protein>
<keyword evidence="5" id="KW-1185">Reference proteome</keyword>
<dbReference type="Pfam" id="PF25440">
    <property type="entry name" value="Beta-prop_RIC1_2nd"/>
    <property type="match status" value="1"/>
</dbReference>